<evidence type="ECO:0000259" key="1">
    <source>
        <dbReference type="Pfam" id="PF12000"/>
    </source>
</evidence>
<dbReference type="InterPro" id="IPR050194">
    <property type="entry name" value="Glycosyltransferase_grp1"/>
</dbReference>
<dbReference type="RefSeq" id="WP_130958002.1">
    <property type="nucleotide sequence ID" value="NZ_DBFBQU010000010.1"/>
</dbReference>
<evidence type="ECO:0000313" key="3">
    <source>
        <dbReference type="Proteomes" id="UP000292919"/>
    </source>
</evidence>
<dbReference type="Gene3D" id="3.40.50.2000">
    <property type="entry name" value="Glycogen Phosphorylase B"/>
    <property type="match status" value="2"/>
</dbReference>
<dbReference type="AlphaFoldDB" id="A0A6H3FBA9"/>
<feature type="domain" description="Glycosyl transferase family 4" evidence="1">
    <location>
        <begin position="25"/>
        <end position="186"/>
    </location>
</feature>
<dbReference type="InterPro" id="IPR022623">
    <property type="entry name" value="Glyco_trans_4"/>
</dbReference>
<reference evidence="2 3" key="1">
    <citation type="submission" date="2018-12" db="EMBL/GenBank/DDBJ databases">
        <title>First genome draft of Desulfovibrio legallis sp. nov.</title>
        <authorList>
            <person name="Ben Dhia O."/>
            <person name="Najjari A."/>
            <person name="Ferjani R."/>
            <person name="Fhoula I."/>
            <person name="Fardeau M.-L."/>
            <person name="Boudabbous A."/>
            <person name="Ouzari H.I."/>
        </authorList>
    </citation>
    <scope>NUCLEOTIDE SEQUENCE [LARGE SCALE GENOMIC DNA]</scope>
    <source>
        <strain evidence="2 3">H1T</strain>
    </source>
</reference>
<protein>
    <submittedName>
        <fullName evidence="2">Glycosyltransferase</fullName>
    </submittedName>
</protein>
<dbReference type="EMBL" id="SIXC01000008">
    <property type="protein sequence ID" value="TBH79446.1"/>
    <property type="molecule type" value="Genomic_DNA"/>
</dbReference>
<keyword evidence="3" id="KW-1185">Reference proteome</keyword>
<name>A0A6H3FBA9_9BACT</name>
<dbReference type="GO" id="GO:0016757">
    <property type="term" value="F:glycosyltransferase activity"/>
    <property type="evidence" value="ECO:0007669"/>
    <property type="project" value="TreeGrafter"/>
</dbReference>
<proteinExistence type="predicted"/>
<dbReference type="Pfam" id="PF12000">
    <property type="entry name" value="Glyco_trans_4_3"/>
    <property type="match status" value="1"/>
</dbReference>
<dbReference type="Proteomes" id="UP000292919">
    <property type="component" value="Unassembled WGS sequence"/>
</dbReference>
<comment type="caution">
    <text evidence="2">The sequence shown here is derived from an EMBL/GenBank/DDBJ whole genome shotgun (WGS) entry which is preliminary data.</text>
</comment>
<dbReference type="SUPFAM" id="SSF53756">
    <property type="entry name" value="UDP-Glycosyltransferase/glycogen phosphorylase"/>
    <property type="match status" value="1"/>
</dbReference>
<organism evidence="2 3">
    <name type="scientific">Desulfovibrio legallii</name>
    <dbReference type="NCBI Taxonomy" id="571438"/>
    <lineage>
        <taxon>Bacteria</taxon>
        <taxon>Pseudomonadati</taxon>
        <taxon>Thermodesulfobacteriota</taxon>
        <taxon>Desulfovibrionia</taxon>
        <taxon>Desulfovibrionales</taxon>
        <taxon>Desulfovibrionaceae</taxon>
        <taxon>Desulfovibrio</taxon>
    </lineage>
</organism>
<accession>A0A6H3FBA9</accession>
<dbReference type="Pfam" id="PF13692">
    <property type="entry name" value="Glyco_trans_1_4"/>
    <property type="match status" value="1"/>
</dbReference>
<gene>
    <name evidence="2" type="ORF">EB812_07550</name>
</gene>
<evidence type="ECO:0000313" key="2">
    <source>
        <dbReference type="EMBL" id="TBH79446.1"/>
    </source>
</evidence>
<dbReference type="PANTHER" id="PTHR45947">
    <property type="entry name" value="SULFOQUINOVOSYL TRANSFERASE SQD2"/>
    <property type="match status" value="1"/>
</dbReference>
<dbReference type="PANTHER" id="PTHR45947:SF3">
    <property type="entry name" value="SULFOQUINOVOSYL TRANSFERASE SQD2"/>
    <property type="match status" value="1"/>
</dbReference>
<sequence>MRILVVSHVFPGEFGQLAAALAAAGHEVVFAAAHGRREARIPGVRHLDLRDAPLRRLQEAEEDPYGVALAGRLLDRAAARARDAARRLARLRAAGWEPQILCCSAAHGNGMLARGLFPQAFFVVYGEWYTTPHAAAFAPQAVGNLLQAAALGESHLAFTSTDWQRTRYPDFLAQRLEVWPRCVDTGFFSPRPAGTPTPTEELITFSGRGMESPQAFLQMLTGLPDLLERRPACRVALLASLSEPLPEGCPAPLTAALRSPRVRLLPYVPRTEYRDLLRASTFYVYCNSSQTLSSGLFEAMACGLPVLATDTGAVREVLRHGQNGFLFQNAAPDKLAAWVGDLLEALPGMTTLRRQARRSIEGYCALRTELPRQLNRLQEAYARWAREQKPQ</sequence>
<keyword evidence="2" id="KW-0808">Transferase</keyword>